<name>Q9KC27_HALH5</name>
<gene>
    <name evidence="2" type="ordered locus">BH1747</name>
</gene>
<dbReference type="HOGENOM" id="CLU_3371985_0_0_9"/>
<evidence type="ECO:0000256" key="1">
    <source>
        <dbReference type="SAM" id="MobiDB-lite"/>
    </source>
</evidence>
<dbReference type="KEGG" id="bha:BH1747"/>
<evidence type="ECO:0000313" key="2">
    <source>
        <dbReference type="EMBL" id="BAB05466.1"/>
    </source>
</evidence>
<dbReference type="EMBL" id="BA000004">
    <property type="protein sequence ID" value="BAB05466.1"/>
    <property type="molecule type" value="Genomic_DNA"/>
</dbReference>
<dbReference type="STRING" id="272558.gene:10727645"/>
<dbReference type="AlphaFoldDB" id="Q9KC27"/>
<keyword evidence="3" id="KW-1185">Reference proteome</keyword>
<evidence type="ECO:0000313" key="3">
    <source>
        <dbReference type="Proteomes" id="UP000001258"/>
    </source>
</evidence>
<proteinExistence type="predicted"/>
<accession>Q9KC27</accession>
<feature type="region of interest" description="Disordered" evidence="1">
    <location>
        <begin position="1"/>
        <end position="34"/>
    </location>
</feature>
<dbReference type="PIR" id="C83868">
    <property type="entry name" value="C83868"/>
</dbReference>
<protein>
    <submittedName>
        <fullName evidence="2">BH1747 protein</fullName>
    </submittedName>
</protein>
<organism evidence="2 3">
    <name type="scientific">Halalkalibacterium halodurans (strain ATCC BAA-125 / DSM 18197 / FERM 7344 / JCM 9153 / C-125)</name>
    <name type="common">Bacillus halodurans</name>
    <dbReference type="NCBI Taxonomy" id="272558"/>
    <lineage>
        <taxon>Bacteria</taxon>
        <taxon>Bacillati</taxon>
        <taxon>Bacillota</taxon>
        <taxon>Bacilli</taxon>
        <taxon>Bacillales</taxon>
        <taxon>Bacillaceae</taxon>
        <taxon>Halalkalibacterium (ex Joshi et al. 2022)</taxon>
    </lineage>
</organism>
<reference evidence="2 3" key="1">
    <citation type="journal article" date="2000" name="Nucleic Acids Res.">
        <title>Complete genome sequence of the alkaliphilic bacterium Bacillus halodurans and genomic sequence comparison with Bacillus subtilis.</title>
        <authorList>
            <person name="Takami H."/>
            <person name="Nakasone K."/>
            <person name="Takaki Y."/>
            <person name="Maeno G."/>
            <person name="Sasaki R."/>
            <person name="Masui N."/>
            <person name="Fuji F."/>
            <person name="Hirama C."/>
            <person name="Nakamura Y."/>
            <person name="Ogasawara N."/>
            <person name="Kuhara S."/>
            <person name="Horikoshi K."/>
        </authorList>
    </citation>
    <scope>NUCLEOTIDE SEQUENCE [LARGE SCALE GENOMIC DNA]</scope>
    <source>
        <strain evidence="3">ATCC BAA-125 / DSM 18197 / FERM 7344 / JCM 9153 / C-125</strain>
    </source>
</reference>
<sequence length="34" mass="4017">MLRISADQQEKKPETTTEEEPTILDMINDYYGRT</sequence>
<dbReference type="Proteomes" id="UP000001258">
    <property type="component" value="Chromosome"/>
</dbReference>